<evidence type="ECO:0000313" key="4">
    <source>
        <dbReference type="Proteomes" id="UP001177769"/>
    </source>
</evidence>
<comment type="similarity">
    <text evidence="1">Belongs to the sodium:galactoside symporter (TC 2.A.2) family.</text>
</comment>
<dbReference type="GO" id="GO:0005886">
    <property type="term" value="C:plasma membrane"/>
    <property type="evidence" value="ECO:0007669"/>
    <property type="project" value="TreeGrafter"/>
</dbReference>
<keyword evidence="2" id="KW-0812">Transmembrane</keyword>
<reference evidence="3" key="1">
    <citation type="submission" date="2023-01" db="EMBL/GenBank/DDBJ databases">
        <title>Whole genome sequence of Paucibacter sp. S2-9 isolated from pond sediment.</title>
        <authorList>
            <person name="Jung J.Y."/>
        </authorList>
    </citation>
    <scope>NUCLEOTIDE SEQUENCE</scope>
    <source>
        <strain evidence="3">S2-9</strain>
    </source>
</reference>
<accession>A0AA95SXL9</accession>
<name>A0AA95SXL9_9BURK</name>
<dbReference type="GO" id="GO:0008643">
    <property type="term" value="P:carbohydrate transport"/>
    <property type="evidence" value="ECO:0007669"/>
    <property type="project" value="InterPro"/>
</dbReference>
<protein>
    <submittedName>
        <fullName evidence="3">MFS transporter</fullName>
    </submittedName>
</protein>
<organism evidence="3 4">
    <name type="scientific">Paucibacter sediminis</name>
    <dbReference type="NCBI Taxonomy" id="3019553"/>
    <lineage>
        <taxon>Bacteria</taxon>
        <taxon>Pseudomonadati</taxon>
        <taxon>Pseudomonadota</taxon>
        <taxon>Betaproteobacteria</taxon>
        <taxon>Burkholderiales</taxon>
        <taxon>Sphaerotilaceae</taxon>
        <taxon>Roseateles</taxon>
    </lineage>
</organism>
<feature type="transmembrane region" description="Helical" evidence="2">
    <location>
        <begin position="172"/>
        <end position="191"/>
    </location>
</feature>
<evidence type="ECO:0000256" key="2">
    <source>
        <dbReference type="SAM" id="Phobius"/>
    </source>
</evidence>
<gene>
    <name evidence="3" type="ORF">PFX98_04985</name>
</gene>
<keyword evidence="2" id="KW-1133">Transmembrane helix</keyword>
<feature type="transmembrane region" description="Helical" evidence="2">
    <location>
        <begin position="254"/>
        <end position="271"/>
    </location>
</feature>
<sequence>MTAAELGALAGLRYGALGFPLAFVALPLYVNLPAHYAQQYGVPLATLGLLLLVSRALDALADPFIGLACDRWLRRGPRPLFALLSLAALLLAAAFAALFHPPAWGPTGLLAWCALMLMAAYLAYSLLSVMHQAWGASLGGSAVQQTRIAAWREGLALAGVICASVLPGLAGIGATSLLLPLALALALLGLWGAPRGRPGQATAPRPDPWLAWRVPGFRRLLPVFLLNGVAAAIPATLLLFFVRDRLQTPQAEGLYLGSYFAAAALSMPLWLRAVARFGQARSWLMAMLLALACFAWAASLPSGAVAGFTLVCLGSGLALGADLSIPAAMLARVLQAAGLSGRAEGVFFGWWNLCNKLNLALAAGLALPLLGALGYAPGQREPQALQALTLAYGALPCLLKAAAAALLYLLWIRREPGALRLKEAR</sequence>
<dbReference type="PANTHER" id="PTHR11328">
    <property type="entry name" value="MAJOR FACILITATOR SUPERFAMILY DOMAIN-CONTAINING PROTEIN"/>
    <property type="match status" value="1"/>
</dbReference>
<feature type="transmembrane region" description="Helical" evidence="2">
    <location>
        <begin position="283"/>
        <end position="299"/>
    </location>
</feature>
<dbReference type="AlphaFoldDB" id="A0AA95SXL9"/>
<evidence type="ECO:0000313" key="3">
    <source>
        <dbReference type="EMBL" id="WIT12964.1"/>
    </source>
</evidence>
<dbReference type="EMBL" id="CP116346">
    <property type="protein sequence ID" value="WIT12964.1"/>
    <property type="molecule type" value="Genomic_DNA"/>
</dbReference>
<dbReference type="RefSeq" id="WP_285234067.1">
    <property type="nucleotide sequence ID" value="NZ_CP116346.1"/>
</dbReference>
<dbReference type="Gene3D" id="1.20.1250.20">
    <property type="entry name" value="MFS general substrate transporter like domains"/>
    <property type="match status" value="2"/>
</dbReference>
<evidence type="ECO:0000256" key="1">
    <source>
        <dbReference type="ARBA" id="ARBA00009617"/>
    </source>
</evidence>
<dbReference type="Proteomes" id="UP001177769">
    <property type="component" value="Chromosome"/>
</dbReference>
<dbReference type="InterPro" id="IPR036259">
    <property type="entry name" value="MFS_trans_sf"/>
</dbReference>
<dbReference type="PANTHER" id="PTHR11328:SF24">
    <property type="entry name" value="MAJOR FACILITATOR SUPERFAMILY (MFS) PROFILE DOMAIN-CONTAINING PROTEIN"/>
    <property type="match status" value="1"/>
</dbReference>
<feature type="transmembrane region" description="Helical" evidence="2">
    <location>
        <begin position="80"/>
        <end position="103"/>
    </location>
</feature>
<feature type="transmembrane region" description="Helical" evidence="2">
    <location>
        <begin position="109"/>
        <end position="127"/>
    </location>
</feature>
<dbReference type="Pfam" id="PF13347">
    <property type="entry name" value="MFS_2"/>
    <property type="match status" value="2"/>
</dbReference>
<feature type="transmembrane region" description="Helical" evidence="2">
    <location>
        <begin position="390"/>
        <end position="412"/>
    </location>
</feature>
<dbReference type="InterPro" id="IPR039672">
    <property type="entry name" value="MFS_2"/>
</dbReference>
<feature type="transmembrane region" description="Helical" evidence="2">
    <location>
        <begin position="357"/>
        <end position="378"/>
    </location>
</feature>
<feature type="transmembrane region" description="Helical" evidence="2">
    <location>
        <begin position="148"/>
        <end position="166"/>
    </location>
</feature>
<keyword evidence="4" id="KW-1185">Reference proteome</keyword>
<feature type="transmembrane region" description="Helical" evidence="2">
    <location>
        <begin position="305"/>
        <end position="325"/>
    </location>
</feature>
<keyword evidence="2" id="KW-0472">Membrane</keyword>
<dbReference type="SUPFAM" id="SSF103473">
    <property type="entry name" value="MFS general substrate transporter"/>
    <property type="match status" value="1"/>
</dbReference>
<feature type="transmembrane region" description="Helical" evidence="2">
    <location>
        <begin position="12"/>
        <end position="32"/>
    </location>
</feature>
<feature type="transmembrane region" description="Helical" evidence="2">
    <location>
        <begin position="220"/>
        <end position="242"/>
    </location>
</feature>
<proteinExistence type="inferred from homology"/>
<dbReference type="KEGG" id="pais:PFX98_04985"/>
<dbReference type="GO" id="GO:0015293">
    <property type="term" value="F:symporter activity"/>
    <property type="evidence" value="ECO:0007669"/>
    <property type="project" value="InterPro"/>
</dbReference>